<dbReference type="GO" id="GO:0008408">
    <property type="term" value="F:3'-5' exonuclease activity"/>
    <property type="evidence" value="ECO:0007669"/>
    <property type="project" value="TreeGrafter"/>
</dbReference>
<reference evidence="2 3" key="1">
    <citation type="submission" date="2019-04" db="EMBL/GenBank/DDBJ databases">
        <authorList>
            <person name="Feng G."/>
            <person name="Zhang J."/>
            <person name="Zhu H."/>
        </authorList>
    </citation>
    <scope>NUCLEOTIDE SEQUENCE [LARGE SCALE GENOMIC DNA]</scope>
    <source>
        <strain evidence="2 3">JCM 31653</strain>
    </source>
</reference>
<keyword evidence="2" id="KW-0269">Exonuclease</keyword>
<dbReference type="SUPFAM" id="SSF53098">
    <property type="entry name" value="Ribonuclease H-like"/>
    <property type="match status" value="1"/>
</dbReference>
<sequence>MKSNKILFLDTETGGLDPEINSLLSVGFIVWQEGKILDGIEILINDEVLNVSEYALKINKINIADHRKNAFKSVDAINKINEFISKHFSKTHHVTLAGHNVGFDVSFLRKFYEINKISFKDRFSHRYIDTSSIIKFLYLSGVLDIDVSSSDAAFKYYSINVEGRHSALGDATATALLFNNLMREVDKSRKYI</sequence>
<gene>
    <name evidence="2" type="ORF">E5K00_01485</name>
</gene>
<dbReference type="GO" id="GO:0003676">
    <property type="term" value="F:nucleic acid binding"/>
    <property type="evidence" value="ECO:0007669"/>
    <property type="project" value="InterPro"/>
</dbReference>
<evidence type="ECO:0000259" key="1">
    <source>
        <dbReference type="SMART" id="SM00479"/>
    </source>
</evidence>
<dbReference type="Gene3D" id="3.30.420.10">
    <property type="entry name" value="Ribonuclease H-like superfamily/Ribonuclease H"/>
    <property type="match status" value="1"/>
</dbReference>
<keyword evidence="2" id="KW-0378">Hydrolase</keyword>
<dbReference type="InterPro" id="IPR036397">
    <property type="entry name" value="RNaseH_sf"/>
</dbReference>
<dbReference type="RefSeq" id="WP_135460967.1">
    <property type="nucleotide sequence ID" value="NZ_SRLC01000001.1"/>
</dbReference>
<evidence type="ECO:0000313" key="3">
    <source>
        <dbReference type="Proteomes" id="UP000297549"/>
    </source>
</evidence>
<dbReference type="InterPro" id="IPR013520">
    <property type="entry name" value="Ribonucl_H"/>
</dbReference>
<organism evidence="2 3">
    <name type="scientific">Hymenobacter aquaticus</name>
    <dbReference type="NCBI Taxonomy" id="1867101"/>
    <lineage>
        <taxon>Bacteria</taxon>
        <taxon>Pseudomonadati</taxon>
        <taxon>Bacteroidota</taxon>
        <taxon>Cytophagia</taxon>
        <taxon>Cytophagales</taxon>
        <taxon>Hymenobacteraceae</taxon>
        <taxon>Hymenobacter</taxon>
    </lineage>
</organism>
<protein>
    <submittedName>
        <fullName evidence="2">3'-5' exonuclease</fullName>
    </submittedName>
</protein>
<dbReference type="SMART" id="SM00479">
    <property type="entry name" value="EXOIII"/>
    <property type="match status" value="1"/>
</dbReference>
<dbReference type="Proteomes" id="UP000297549">
    <property type="component" value="Unassembled WGS sequence"/>
</dbReference>
<feature type="domain" description="Exonuclease" evidence="1">
    <location>
        <begin position="5"/>
        <end position="187"/>
    </location>
</feature>
<dbReference type="GO" id="GO:0045004">
    <property type="term" value="P:DNA replication proofreading"/>
    <property type="evidence" value="ECO:0007669"/>
    <property type="project" value="TreeGrafter"/>
</dbReference>
<dbReference type="EMBL" id="SRLC01000001">
    <property type="protein sequence ID" value="TGE23915.1"/>
    <property type="molecule type" value="Genomic_DNA"/>
</dbReference>
<keyword evidence="3" id="KW-1185">Reference proteome</keyword>
<dbReference type="CDD" id="cd06127">
    <property type="entry name" value="DEDDh"/>
    <property type="match status" value="1"/>
</dbReference>
<dbReference type="AlphaFoldDB" id="A0A4Z0Q2K4"/>
<evidence type="ECO:0000313" key="2">
    <source>
        <dbReference type="EMBL" id="TGE23915.1"/>
    </source>
</evidence>
<dbReference type="InterPro" id="IPR012337">
    <property type="entry name" value="RNaseH-like_sf"/>
</dbReference>
<comment type="caution">
    <text evidence="2">The sequence shown here is derived from an EMBL/GenBank/DDBJ whole genome shotgun (WGS) entry which is preliminary data.</text>
</comment>
<dbReference type="PANTHER" id="PTHR30231">
    <property type="entry name" value="DNA POLYMERASE III SUBUNIT EPSILON"/>
    <property type="match status" value="1"/>
</dbReference>
<dbReference type="Pfam" id="PF00929">
    <property type="entry name" value="RNase_T"/>
    <property type="match status" value="1"/>
</dbReference>
<keyword evidence="2" id="KW-0540">Nuclease</keyword>
<name>A0A4Z0Q2K4_9BACT</name>
<dbReference type="GO" id="GO:0005829">
    <property type="term" value="C:cytosol"/>
    <property type="evidence" value="ECO:0007669"/>
    <property type="project" value="TreeGrafter"/>
</dbReference>
<dbReference type="PANTHER" id="PTHR30231:SF41">
    <property type="entry name" value="DNA POLYMERASE III SUBUNIT EPSILON"/>
    <property type="match status" value="1"/>
</dbReference>
<accession>A0A4Z0Q2K4</accession>
<dbReference type="OrthoDB" id="9803913at2"/>
<proteinExistence type="predicted"/>